<dbReference type="InterPro" id="IPR050484">
    <property type="entry name" value="Transf_Hexapept/Carb_Anhydrase"/>
</dbReference>
<dbReference type="GO" id="GO:0016740">
    <property type="term" value="F:transferase activity"/>
    <property type="evidence" value="ECO:0007669"/>
    <property type="project" value="UniProtKB-KW"/>
</dbReference>
<dbReference type="InterPro" id="IPR001451">
    <property type="entry name" value="Hexapep"/>
</dbReference>
<dbReference type="AlphaFoldDB" id="A0A9J9HAV3"/>
<keyword evidence="2" id="KW-1185">Reference proteome</keyword>
<dbReference type="Gene3D" id="2.160.10.10">
    <property type="entry name" value="Hexapeptide repeat proteins"/>
    <property type="match status" value="1"/>
</dbReference>
<dbReference type="Pfam" id="PF00132">
    <property type="entry name" value="Hexapep"/>
    <property type="match status" value="1"/>
</dbReference>
<evidence type="ECO:0000313" key="1">
    <source>
        <dbReference type="EMBL" id="ABQ67964.1"/>
    </source>
</evidence>
<evidence type="ECO:0000313" key="2">
    <source>
        <dbReference type="Proteomes" id="UP000001989"/>
    </source>
</evidence>
<dbReference type="PANTHER" id="PTHR13061">
    <property type="entry name" value="DYNACTIN SUBUNIT P25"/>
    <property type="match status" value="1"/>
</dbReference>
<accession>A0A9J9HAV3</accession>
<keyword evidence="1" id="KW-0808">Transferase</keyword>
<dbReference type="KEGG" id="swi:Swit_1601"/>
<dbReference type="PANTHER" id="PTHR13061:SF29">
    <property type="entry name" value="GAMMA CARBONIC ANHYDRASE-LIKE 1, MITOCHONDRIAL-RELATED"/>
    <property type="match status" value="1"/>
</dbReference>
<sequence>MSDVDEPEVARAAYIDPTARLFGDLRLGEGASIWPHAVLRAEMHHIRIGPLTNVQDHVMIHIGYRHAVDIGSYCSIAHHSTLHGCTIGDNCLIGIHTTIMDGCVIGENSIVGGHSFLTENTIIPPNSIVMGAPGKIRRSQDCSVENIANALLYELNARAYARGHHRAWADADFAKIQRQAREIAMARQAIPGG</sequence>
<organism evidence="1 2">
    <name type="scientific">Rhizorhabdus wittichii (strain DSM 6014 / CCUG 31198 / JCM 15750 / NBRC 105917 / EY 4224 / RW1)</name>
    <name type="common">Sphingomonas wittichii</name>
    <dbReference type="NCBI Taxonomy" id="392499"/>
    <lineage>
        <taxon>Bacteria</taxon>
        <taxon>Pseudomonadati</taxon>
        <taxon>Pseudomonadota</taxon>
        <taxon>Alphaproteobacteria</taxon>
        <taxon>Sphingomonadales</taxon>
        <taxon>Sphingomonadaceae</taxon>
        <taxon>Rhizorhabdus</taxon>
    </lineage>
</organism>
<dbReference type="CDD" id="cd04645">
    <property type="entry name" value="LbH_gamma_CA_like"/>
    <property type="match status" value="1"/>
</dbReference>
<dbReference type="InterPro" id="IPR011004">
    <property type="entry name" value="Trimer_LpxA-like_sf"/>
</dbReference>
<reference evidence="1 2" key="1">
    <citation type="journal article" date="2010" name="J. Bacteriol.">
        <title>Genome sequence of the dioxin-mineralizing bacterium Sphingomonas wittichii RW1.</title>
        <authorList>
            <person name="Miller T.R."/>
            <person name="Delcher A.L."/>
            <person name="Salzberg S.L."/>
            <person name="Saunders E."/>
            <person name="Detter J.C."/>
            <person name="Halden R.U."/>
        </authorList>
    </citation>
    <scope>NUCLEOTIDE SEQUENCE [LARGE SCALE GENOMIC DNA]</scope>
    <source>
        <strain evidence="2">DSM 6014 / CCUG 31198 / JCM 15750 / NBRC 105917 / EY 4224 / RW1</strain>
    </source>
</reference>
<protein>
    <submittedName>
        <fullName evidence="1">Transferase hexapeptide repeat containing protein</fullName>
    </submittedName>
</protein>
<gene>
    <name evidence="1" type="ordered locus">Swit_1601</name>
</gene>
<name>A0A9J9HAV3_RHIWR</name>
<dbReference type="EMBL" id="CP000699">
    <property type="protein sequence ID" value="ABQ67964.1"/>
    <property type="molecule type" value="Genomic_DNA"/>
</dbReference>
<dbReference type="Proteomes" id="UP000001989">
    <property type="component" value="Chromosome"/>
</dbReference>
<dbReference type="SUPFAM" id="SSF51161">
    <property type="entry name" value="Trimeric LpxA-like enzymes"/>
    <property type="match status" value="1"/>
</dbReference>
<dbReference type="InterPro" id="IPR047324">
    <property type="entry name" value="LbH_gamma_CA-like"/>
</dbReference>
<proteinExistence type="predicted"/>
<dbReference type="OrthoDB" id="9803036at2"/>